<keyword evidence="5" id="KW-0479">Metal-binding</keyword>
<feature type="binding site" evidence="4">
    <location>
        <begin position="25"/>
        <end position="32"/>
    </location>
    <ligand>
        <name>GTP</name>
        <dbReference type="ChEBI" id="CHEBI:37565"/>
    </ligand>
</feature>
<evidence type="ECO:0000256" key="4">
    <source>
        <dbReference type="PIRSR" id="PIRSR606689-1"/>
    </source>
</evidence>
<dbReference type="GO" id="GO:0003924">
    <property type="term" value="F:GTPase activity"/>
    <property type="evidence" value="ECO:0007669"/>
    <property type="project" value="InterPro"/>
</dbReference>
<reference evidence="8" key="1">
    <citation type="submission" date="2021-01" db="EMBL/GenBank/DDBJ databases">
        <authorList>
            <person name="Corre E."/>
            <person name="Pelletier E."/>
            <person name="Niang G."/>
            <person name="Scheremetjew M."/>
            <person name="Finn R."/>
            <person name="Kale V."/>
            <person name="Holt S."/>
            <person name="Cochrane G."/>
            <person name="Meng A."/>
            <person name="Brown T."/>
            <person name="Cohen L."/>
        </authorList>
    </citation>
    <scope>NUCLEOTIDE SEQUENCE</scope>
</reference>
<dbReference type="Pfam" id="PF00025">
    <property type="entry name" value="Arf"/>
    <property type="match status" value="1"/>
</dbReference>
<evidence type="ECO:0000256" key="2">
    <source>
        <dbReference type="ARBA" id="ARBA00022741"/>
    </source>
</evidence>
<dbReference type="InterPro" id="IPR027417">
    <property type="entry name" value="P-loop_NTPase"/>
</dbReference>
<evidence type="ECO:0000256" key="6">
    <source>
        <dbReference type="RuleBase" id="RU003925"/>
    </source>
</evidence>
<feature type="binding site" evidence="5">
    <location>
        <position position="32"/>
    </location>
    <ligand>
        <name>Mg(2+)</name>
        <dbReference type="ChEBI" id="CHEBI:18420"/>
    </ligand>
</feature>
<organism evidence="8">
    <name type="scientific">Noctiluca scintillans</name>
    <name type="common">Sea sparkle</name>
    <name type="synonym">Red tide dinoflagellate</name>
    <dbReference type="NCBI Taxonomy" id="2966"/>
    <lineage>
        <taxon>Eukaryota</taxon>
        <taxon>Sar</taxon>
        <taxon>Alveolata</taxon>
        <taxon>Dinophyceae</taxon>
        <taxon>Noctilucales</taxon>
        <taxon>Noctilucaceae</taxon>
        <taxon>Noctiluca</taxon>
    </lineage>
</organism>
<feature type="binding site" evidence="5">
    <location>
        <position position="49"/>
    </location>
    <ligand>
        <name>Mg(2+)</name>
        <dbReference type="ChEBI" id="CHEBI:18420"/>
    </ligand>
</feature>
<dbReference type="FunFam" id="3.40.50.300:FF:001166">
    <property type="entry name" value="ADP-ribosylation factor D"/>
    <property type="match status" value="1"/>
</dbReference>
<dbReference type="AlphaFoldDB" id="A0A7S1FKX0"/>
<dbReference type="SMART" id="SM00177">
    <property type="entry name" value="ARF"/>
    <property type="match status" value="1"/>
</dbReference>
<dbReference type="SMART" id="SM00178">
    <property type="entry name" value="SAR"/>
    <property type="match status" value="1"/>
</dbReference>
<evidence type="ECO:0000313" key="8">
    <source>
        <dbReference type="EMBL" id="CAD8872587.1"/>
    </source>
</evidence>
<evidence type="ECO:0000256" key="5">
    <source>
        <dbReference type="PIRSR" id="PIRSR606689-2"/>
    </source>
</evidence>
<feature type="signal peptide" evidence="7">
    <location>
        <begin position="1"/>
        <end position="19"/>
    </location>
</feature>
<dbReference type="GO" id="GO:0005525">
    <property type="term" value="F:GTP binding"/>
    <property type="evidence" value="ECO:0007669"/>
    <property type="project" value="UniProtKB-KW"/>
</dbReference>
<dbReference type="SMART" id="SM00175">
    <property type="entry name" value="RAB"/>
    <property type="match status" value="1"/>
</dbReference>
<dbReference type="EMBL" id="HBFQ01066076">
    <property type="protein sequence ID" value="CAD8872587.1"/>
    <property type="molecule type" value="Transcribed_RNA"/>
</dbReference>
<accession>A0A7S1FKX0</accession>
<gene>
    <name evidence="8" type="ORF">NSCI0253_LOCUS46944</name>
</gene>
<protein>
    <submittedName>
        <fullName evidence="8">Uncharacterized protein</fullName>
    </submittedName>
</protein>
<dbReference type="InterPro" id="IPR006689">
    <property type="entry name" value="Small_GTPase_ARF/SAR"/>
</dbReference>
<keyword evidence="3 4" id="KW-0342">GTP-binding</keyword>
<feature type="binding site" evidence="4">
    <location>
        <begin position="127"/>
        <end position="130"/>
    </location>
    <ligand>
        <name>GTP</name>
        <dbReference type="ChEBI" id="CHEBI:37565"/>
    </ligand>
</feature>
<keyword evidence="2 4" id="KW-0547">Nucleotide-binding</keyword>
<evidence type="ECO:0000256" key="3">
    <source>
        <dbReference type="ARBA" id="ARBA00023134"/>
    </source>
</evidence>
<comment type="similarity">
    <text evidence="1 6">Belongs to the small GTPase superfamily. Arf family.</text>
</comment>
<evidence type="ECO:0000256" key="7">
    <source>
        <dbReference type="SAM" id="SignalP"/>
    </source>
</evidence>
<dbReference type="PANTHER" id="PTHR11711">
    <property type="entry name" value="ADP RIBOSYLATION FACTOR-RELATED"/>
    <property type="match status" value="1"/>
</dbReference>
<dbReference type="PROSITE" id="PS51417">
    <property type="entry name" value="ARF"/>
    <property type="match status" value="1"/>
</dbReference>
<name>A0A7S1FKX0_NOCSC</name>
<proteinExistence type="inferred from homology"/>
<dbReference type="Gene3D" id="3.40.50.300">
    <property type="entry name" value="P-loop containing nucleotide triphosphate hydrolases"/>
    <property type="match status" value="1"/>
</dbReference>
<keyword evidence="7" id="KW-0732">Signal</keyword>
<dbReference type="InterPro" id="IPR005225">
    <property type="entry name" value="Small_GTP-bd"/>
</dbReference>
<feature type="binding site" evidence="4">
    <location>
        <position position="71"/>
    </location>
    <ligand>
        <name>GTP</name>
        <dbReference type="ChEBI" id="CHEBI:37565"/>
    </ligand>
</feature>
<dbReference type="SUPFAM" id="SSF52540">
    <property type="entry name" value="P-loop containing nucleoside triphosphate hydrolases"/>
    <property type="match status" value="1"/>
</dbReference>
<feature type="chain" id="PRO_5030504103" evidence="7">
    <location>
        <begin position="20"/>
        <end position="192"/>
    </location>
</feature>
<dbReference type="GO" id="GO:0046872">
    <property type="term" value="F:metal ion binding"/>
    <property type="evidence" value="ECO:0007669"/>
    <property type="project" value="UniProtKB-KW"/>
</dbReference>
<evidence type="ECO:0000256" key="1">
    <source>
        <dbReference type="ARBA" id="ARBA00010290"/>
    </source>
</evidence>
<dbReference type="PRINTS" id="PR00328">
    <property type="entry name" value="SAR1GTPBP"/>
</dbReference>
<dbReference type="InterPro" id="IPR024156">
    <property type="entry name" value="Small_GTPase_ARF"/>
</dbReference>
<keyword evidence="5" id="KW-0460">Magnesium</keyword>
<sequence length="192" mass="21465">MGVLVSHLWQLWFGDVGQCKVVIVGLNNAGKTTTLYRLNLGQVVQTQPTIGSNVEEVRQDNLNFQVWDLGGQENLRAAWSTYFEGADAVIFVVDSNDRENMVIAKMELFNVVLHEFLKYSCLLVLANKQDVEGCRTPSEIADDLSLHTIRTHEWHIQGCCALTGEGLKEGLSWIASRIRARRGAPQPLIVVE</sequence>
<dbReference type="NCBIfam" id="TIGR00231">
    <property type="entry name" value="small_GTP"/>
    <property type="match status" value="1"/>
</dbReference>